<evidence type="ECO:0000313" key="9">
    <source>
        <dbReference type="EMBL" id="MFC5402889.1"/>
    </source>
</evidence>
<dbReference type="Pfam" id="PF00528">
    <property type="entry name" value="BPD_transp_1"/>
    <property type="match status" value="1"/>
</dbReference>
<evidence type="ECO:0000256" key="3">
    <source>
        <dbReference type="ARBA" id="ARBA00022475"/>
    </source>
</evidence>
<evidence type="ECO:0000256" key="4">
    <source>
        <dbReference type="ARBA" id="ARBA00022692"/>
    </source>
</evidence>
<comment type="subcellular location">
    <subcellularLocation>
        <location evidence="1 7">Cell membrane</location>
        <topology evidence="1 7">Multi-pass membrane protein</topology>
    </subcellularLocation>
</comment>
<feature type="domain" description="ABC transmembrane type-1" evidence="8">
    <location>
        <begin position="19"/>
        <end position="220"/>
    </location>
</feature>
<accession>A0ABW0HQT5</accession>
<keyword evidence="5 7" id="KW-1133">Transmembrane helix</keyword>
<evidence type="ECO:0000256" key="2">
    <source>
        <dbReference type="ARBA" id="ARBA00022448"/>
    </source>
</evidence>
<evidence type="ECO:0000256" key="1">
    <source>
        <dbReference type="ARBA" id="ARBA00004651"/>
    </source>
</evidence>
<dbReference type="NCBIfam" id="TIGR01726">
    <property type="entry name" value="HEQRo_perm_3TM"/>
    <property type="match status" value="1"/>
</dbReference>
<evidence type="ECO:0000313" key="10">
    <source>
        <dbReference type="Proteomes" id="UP001596113"/>
    </source>
</evidence>
<dbReference type="InterPro" id="IPR010065">
    <property type="entry name" value="AA_ABC_transptr_permease_3TM"/>
</dbReference>
<feature type="transmembrane region" description="Helical" evidence="7">
    <location>
        <begin position="54"/>
        <end position="76"/>
    </location>
</feature>
<keyword evidence="6 7" id="KW-0472">Membrane</keyword>
<proteinExistence type="inferred from homology"/>
<keyword evidence="3" id="KW-1003">Cell membrane</keyword>
<dbReference type="InterPro" id="IPR035906">
    <property type="entry name" value="MetI-like_sf"/>
</dbReference>
<evidence type="ECO:0000259" key="8">
    <source>
        <dbReference type="PROSITE" id="PS50928"/>
    </source>
</evidence>
<keyword evidence="2 7" id="KW-0813">Transport</keyword>
<gene>
    <name evidence="9" type="ORF">ACFPOF_09055</name>
</gene>
<keyword evidence="10" id="KW-1185">Reference proteome</keyword>
<protein>
    <submittedName>
        <fullName evidence="9">Amino acid ABC transporter permease</fullName>
    </submittedName>
</protein>
<dbReference type="PROSITE" id="PS50928">
    <property type="entry name" value="ABC_TM1"/>
    <property type="match status" value="1"/>
</dbReference>
<feature type="transmembrane region" description="Helical" evidence="7">
    <location>
        <begin position="154"/>
        <end position="181"/>
    </location>
</feature>
<dbReference type="Gene3D" id="1.10.3720.10">
    <property type="entry name" value="MetI-like"/>
    <property type="match status" value="1"/>
</dbReference>
<dbReference type="CDD" id="cd06261">
    <property type="entry name" value="TM_PBP2"/>
    <property type="match status" value="1"/>
</dbReference>
<dbReference type="InterPro" id="IPR000515">
    <property type="entry name" value="MetI-like"/>
</dbReference>
<evidence type="ECO:0000256" key="6">
    <source>
        <dbReference type="ARBA" id="ARBA00023136"/>
    </source>
</evidence>
<feature type="transmembrane region" description="Helical" evidence="7">
    <location>
        <begin position="201"/>
        <end position="220"/>
    </location>
</feature>
<dbReference type="Proteomes" id="UP001596113">
    <property type="component" value="Unassembled WGS sequence"/>
</dbReference>
<dbReference type="PANTHER" id="PTHR30614:SF43">
    <property type="entry name" value="L-CYSTINE TRANSPORT SYSTEM PERMEASE PROTEIN TCYM"/>
    <property type="match status" value="1"/>
</dbReference>
<evidence type="ECO:0000256" key="5">
    <source>
        <dbReference type="ARBA" id="ARBA00022989"/>
    </source>
</evidence>
<keyword evidence="4 7" id="KW-0812">Transmembrane</keyword>
<dbReference type="SUPFAM" id="SSF161098">
    <property type="entry name" value="MetI-like"/>
    <property type="match status" value="1"/>
</dbReference>
<organism evidence="9 10">
    <name type="scientific">Cohnella soli</name>
    <dbReference type="NCBI Taxonomy" id="425005"/>
    <lineage>
        <taxon>Bacteria</taxon>
        <taxon>Bacillati</taxon>
        <taxon>Bacillota</taxon>
        <taxon>Bacilli</taxon>
        <taxon>Bacillales</taxon>
        <taxon>Paenibacillaceae</taxon>
        <taxon>Cohnella</taxon>
    </lineage>
</organism>
<dbReference type="InterPro" id="IPR043429">
    <property type="entry name" value="ArtM/GltK/GlnP/TcyL/YhdX-like"/>
</dbReference>
<name>A0ABW0HQT5_9BACL</name>
<dbReference type="EMBL" id="JBHSMI010000015">
    <property type="protein sequence ID" value="MFC5402889.1"/>
    <property type="molecule type" value="Genomic_DNA"/>
</dbReference>
<feature type="transmembrane region" description="Helical" evidence="7">
    <location>
        <begin position="96"/>
        <end position="116"/>
    </location>
</feature>
<dbReference type="PANTHER" id="PTHR30614">
    <property type="entry name" value="MEMBRANE COMPONENT OF AMINO ACID ABC TRANSPORTER"/>
    <property type="match status" value="1"/>
</dbReference>
<comment type="similarity">
    <text evidence="7">Belongs to the binding-protein-dependent transport system permease family.</text>
</comment>
<dbReference type="RefSeq" id="WP_378131736.1">
    <property type="nucleotide sequence ID" value="NZ_JBHSMI010000015.1"/>
</dbReference>
<sequence>MTLDFSFIWTAFKQLVPALPTTLQITVVSVGIGFIIGTFIALSRLFNVPVLSQLGAAYVTFIRGTPMLTHLFLVYFGFSMILDHLSEKYGWSFNSVSIPMIGFAYIAFSITASAYLSEIVRSSIQSVEKGQMEAARAVGMSTSQGLRRIVFPQAFAAALPNLSNTLIAMLHASTLAFIVSVVDINAKAQIVASVNWKFTEAYLAAALLFWIVTIAIERVTGALEKRINVYNRGGVA</sequence>
<evidence type="ECO:0000256" key="7">
    <source>
        <dbReference type="RuleBase" id="RU363032"/>
    </source>
</evidence>
<reference evidence="10" key="1">
    <citation type="journal article" date="2019" name="Int. J. Syst. Evol. Microbiol.">
        <title>The Global Catalogue of Microorganisms (GCM) 10K type strain sequencing project: providing services to taxonomists for standard genome sequencing and annotation.</title>
        <authorList>
            <consortium name="The Broad Institute Genomics Platform"/>
            <consortium name="The Broad Institute Genome Sequencing Center for Infectious Disease"/>
            <person name="Wu L."/>
            <person name="Ma J."/>
        </authorList>
    </citation>
    <scope>NUCLEOTIDE SEQUENCE [LARGE SCALE GENOMIC DNA]</scope>
    <source>
        <strain evidence="10">CGMCC 1.18575</strain>
    </source>
</reference>
<comment type="caution">
    <text evidence="9">The sequence shown here is derived from an EMBL/GenBank/DDBJ whole genome shotgun (WGS) entry which is preliminary data.</text>
</comment>
<feature type="transmembrane region" description="Helical" evidence="7">
    <location>
        <begin position="23"/>
        <end position="42"/>
    </location>
</feature>